<protein>
    <submittedName>
        <fullName evidence="2">Uncharacterized protein</fullName>
    </submittedName>
</protein>
<evidence type="ECO:0000313" key="3">
    <source>
        <dbReference type="Proteomes" id="UP001163105"/>
    </source>
</evidence>
<feature type="region of interest" description="Disordered" evidence="1">
    <location>
        <begin position="1"/>
        <end position="21"/>
    </location>
</feature>
<dbReference type="Proteomes" id="UP001163105">
    <property type="component" value="Unassembled WGS sequence"/>
</dbReference>
<evidence type="ECO:0000256" key="1">
    <source>
        <dbReference type="SAM" id="MobiDB-lite"/>
    </source>
</evidence>
<evidence type="ECO:0000313" key="2">
    <source>
        <dbReference type="EMBL" id="KAJ6443011.1"/>
    </source>
</evidence>
<reference evidence="2" key="1">
    <citation type="submission" date="2023-01" db="EMBL/GenBank/DDBJ databases">
        <title>The growth and conidiation of Purpureocillium lavendulum are regulated by nitrogen source and histone H3K14 acetylation.</title>
        <authorList>
            <person name="Tang P."/>
            <person name="Han J."/>
            <person name="Zhang C."/>
            <person name="Tang P."/>
            <person name="Qi F."/>
            <person name="Zhang K."/>
            <person name="Liang L."/>
        </authorList>
    </citation>
    <scope>NUCLEOTIDE SEQUENCE</scope>
    <source>
        <strain evidence="2">YMF1.00683</strain>
    </source>
</reference>
<feature type="region of interest" description="Disordered" evidence="1">
    <location>
        <begin position="102"/>
        <end position="132"/>
    </location>
</feature>
<name>A0AB34FW52_9HYPO</name>
<sequence>MPINDAVVAKDRKGKQPVRPNPGAAALLNFLAAPPAAPAPDVDSSKKAVRTWTITTIPRRAAAIPMFPGESPSGPAPKEGVGEAIWDGDGSLPVAFRFRAAEGATQSEVKRRRIARSPPPTSQENTTAGRGC</sequence>
<comment type="caution">
    <text evidence="2">The sequence shown here is derived from an EMBL/GenBank/DDBJ whole genome shotgun (WGS) entry which is preliminary data.</text>
</comment>
<keyword evidence="3" id="KW-1185">Reference proteome</keyword>
<dbReference type="AlphaFoldDB" id="A0AB34FW52"/>
<feature type="compositionally biased region" description="Polar residues" evidence="1">
    <location>
        <begin position="122"/>
        <end position="132"/>
    </location>
</feature>
<dbReference type="EMBL" id="JAQHRD010000003">
    <property type="protein sequence ID" value="KAJ6443011.1"/>
    <property type="molecule type" value="Genomic_DNA"/>
</dbReference>
<organism evidence="2 3">
    <name type="scientific">Purpureocillium lavendulum</name>
    <dbReference type="NCBI Taxonomy" id="1247861"/>
    <lineage>
        <taxon>Eukaryota</taxon>
        <taxon>Fungi</taxon>
        <taxon>Dikarya</taxon>
        <taxon>Ascomycota</taxon>
        <taxon>Pezizomycotina</taxon>
        <taxon>Sordariomycetes</taxon>
        <taxon>Hypocreomycetidae</taxon>
        <taxon>Hypocreales</taxon>
        <taxon>Ophiocordycipitaceae</taxon>
        <taxon>Purpureocillium</taxon>
    </lineage>
</organism>
<accession>A0AB34FW52</accession>
<proteinExistence type="predicted"/>
<gene>
    <name evidence="2" type="ORF">O9K51_04190</name>
</gene>
<feature type="region of interest" description="Disordered" evidence="1">
    <location>
        <begin position="63"/>
        <end position="86"/>
    </location>
</feature>